<feature type="transmembrane region" description="Helical" evidence="8">
    <location>
        <begin position="76"/>
        <end position="93"/>
    </location>
</feature>
<gene>
    <name evidence="10" type="ORF">CDV36_004760</name>
</gene>
<dbReference type="PANTHER" id="PTHR43791:SF24">
    <property type="entry name" value="NICOTINIC ACID PLASMA MEMBRANE TRANSPORTER"/>
    <property type="match status" value="1"/>
</dbReference>
<keyword evidence="6" id="KW-0325">Glycoprotein</keyword>
<evidence type="ECO:0000313" key="11">
    <source>
        <dbReference type="Proteomes" id="UP000277212"/>
    </source>
</evidence>
<feature type="transmembrane region" description="Helical" evidence="8">
    <location>
        <begin position="373"/>
        <end position="393"/>
    </location>
</feature>
<keyword evidence="5 8" id="KW-0472">Membrane</keyword>
<evidence type="ECO:0000256" key="7">
    <source>
        <dbReference type="SAM" id="MobiDB-lite"/>
    </source>
</evidence>
<dbReference type="InterPro" id="IPR036259">
    <property type="entry name" value="MFS_trans_sf"/>
</dbReference>
<feature type="transmembrane region" description="Helical" evidence="8">
    <location>
        <begin position="467"/>
        <end position="488"/>
    </location>
</feature>
<protein>
    <recommendedName>
        <fullName evidence="9">Major facilitator superfamily (MFS) profile domain-containing protein</fullName>
    </recommendedName>
</protein>
<dbReference type="SUPFAM" id="SSF103473">
    <property type="entry name" value="MFS general substrate transporter"/>
    <property type="match status" value="1"/>
</dbReference>
<evidence type="ECO:0000256" key="2">
    <source>
        <dbReference type="ARBA" id="ARBA00022448"/>
    </source>
</evidence>
<dbReference type="InterPro" id="IPR011701">
    <property type="entry name" value="MFS"/>
</dbReference>
<evidence type="ECO:0000256" key="1">
    <source>
        <dbReference type="ARBA" id="ARBA00004141"/>
    </source>
</evidence>
<evidence type="ECO:0000259" key="9">
    <source>
        <dbReference type="PROSITE" id="PS50850"/>
    </source>
</evidence>
<evidence type="ECO:0000313" key="10">
    <source>
        <dbReference type="EMBL" id="RMJ15550.1"/>
    </source>
</evidence>
<comment type="subcellular location">
    <subcellularLocation>
        <location evidence="1">Membrane</location>
        <topology evidence="1">Multi-pass membrane protein</topology>
    </subcellularLocation>
</comment>
<dbReference type="AlphaFoldDB" id="A0A3M2SDA0"/>
<keyword evidence="11" id="KW-1185">Reference proteome</keyword>
<feature type="transmembrane region" description="Helical" evidence="8">
    <location>
        <begin position="309"/>
        <end position="334"/>
    </location>
</feature>
<dbReference type="CDD" id="cd17327">
    <property type="entry name" value="MFS_FEN2_like"/>
    <property type="match status" value="1"/>
</dbReference>
<dbReference type="Pfam" id="PF07690">
    <property type="entry name" value="MFS_1"/>
    <property type="match status" value="1"/>
</dbReference>
<comment type="caution">
    <text evidence="10">The sequence shown here is derived from an EMBL/GenBank/DDBJ whole genome shotgun (WGS) entry which is preliminary data.</text>
</comment>
<feature type="transmembrane region" description="Helical" evidence="8">
    <location>
        <begin position="148"/>
        <end position="166"/>
    </location>
</feature>
<feature type="compositionally biased region" description="Polar residues" evidence="7">
    <location>
        <begin position="9"/>
        <end position="19"/>
    </location>
</feature>
<feature type="transmembrane region" description="Helical" evidence="8">
    <location>
        <begin position="436"/>
        <end position="455"/>
    </location>
</feature>
<name>A0A3M2SDA0_9HYPO</name>
<evidence type="ECO:0000256" key="5">
    <source>
        <dbReference type="ARBA" id="ARBA00023136"/>
    </source>
</evidence>
<dbReference type="PROSITE" id="PS50850">
    <property type="entry name" value="MFS"/>
    <property type="match status" value="1"/>
</dbReference>
<evidence type="ECO:0000256" key="3">
    <source>
        <dbReference type="ARBA" id="ARBA00022692"/>
    </source>
</evidence>
<dbReference type="FunFam" id="1.20.1250.20:FF:000018">
    <property type="entry name" value="MFS transporter permease"/>
    <property type="match status" value="1"/>
</dbReference>
<dbReference type="GO" id="GO:0022857">
    <property type="term" value="F:transmembrane transporter activity"/>
    <property type="evidence" value="ECO:0007669"/>
    <property type="project" value="InterPro"/>
</dbReference>
<evidence type="ECO:0000256" key="6">
    <source>
        <dbReference type="ARBA" id="ARBA00023180"/>
    </source>
</evidence>
<feature type="transmembrane region" description="Helical" evidence="8">
    <location>
        <begin position="117"/>
        <end position="139"/>
    </location>
</feature>
<keyword evidence="4 8" id="KW-1133">Transmembrane helix</keyword>
<accession>A0A3M2SDA0</accession>
<dbReference type="FunFam" id="1.20.1250.20:FF:000013">
    <property type="entry name" value="MFS general substrate transporter"/>
    <property type="match status" value="1"/>
</dbReference>
<feature type="transmembrane region" description="Helical" evidence="8">
    <location>
        <begin position="239"/>
        <end position="261"/>
    </location>
</feature>
<dbReference type="OrthoDB" id="2962993at2759"/>
<keyword evidence="3 8" id="KW-0812">Transmembrane</keyword>
<sequence>MLHLRRRQSGQTDSPPSHCQSKRVIPRFAACYPFRQNEMDKSEKIIDDEVGRLSENIQDSNLFLDPQSEKKLVRKLDIWIAPVMTVIFLTAYLDRANIGNAASAGMTEDLGMTSGEIGNAVTLFYVTYVAAEVPCSLVLKKFHPSRMIPLLIFCWSCVLIGTGFMHNVGQLYASRLLLGLFESGMFPCLALYLSTFYSPGEQALRISYLFVSAALSGSFGGLFAYALLKMDGVGGLEGWRWLFIIEGCASVLVAAFTYLMLPDDFEHARFLNEDEKSMMRVRAEINARYNGKPDFDWEEVMRAVRDPKLYISCWSQFMADICSFGLSSFLPLIIRSFGYGVVTTQLLTIPVFFWASAAYIVVSYLSDRWKQRALFMMPAALVTAVGYAVNIGVPMDQRGVLYFSTFLIAPGVYMIVGLNCAWLLNSHAPYYKRAMAIGMNQSIGNTAGIVVGQIFRTKQNGKYLMGLSGSLAAALLAVLGHAALYIYLRRENKRRQNLTEEERETEITAGKSGDFHPDYRYAL</sequence>
<feature type="transmembrane region" description="Helical" evidence="8">
    <location>
        <begin position="172"/>
        <end position="194"/>
    </location>
</feature>
<dbReference type="Proteomes" id="UP000277212">
    <property type="component" value="Unassembled WGS sequence"/>
</dbReference>
<organism evidence="10 11">
    <name type="scientific">Fusarium kuroshium</name>
    <dbReference type="NCBI Taxonomy" id="2010991"/>
    <lineage>
        <taxon>Eukaryota</taxon>
        <taxon>Fungi</taxon>
        <taxon>Dikarya</taxon>
        <taxon>Ascomycota</taxon>
        <taxon>Pezizomycotina</taxon>
        <taxon>Sordariomycetes</taxon>
        <taxon>Hypocreomycetidae</taxon>
        <taxon>Hypocreales</taxon>
        <taxon>Nectriaceae</taxon>
        <taxon>Fusarium</taxon>
        <taxon>Fusarium solani species complex</taxon>
    </lineage>
</organism>
<feature type="transmembrane region" description="Helical" evidence="8">
    <location>
        <begin position="346"/>
        <end position="366"/>
    </location>
</feature>
<feature type="region of interest" description="Disordered" evidence="7">
    <location>
        <begin position="1"/>
        <end position="20"/>
    </location>
</feature>
<dbReference type="Gene3D" id="1.20.1250.20">
    <property type="entry name" value="MFS general substrate transporter like domains"/>
    <property type="match status" value="2"/>
</dbReference>
<feature type="transmembrane region" description="Helical" evidence="8">
    <location>
        <begin position="399"/>
        <end position="424"/>
    </location>
</feature>
<proteinExistence type="predicted"/>
<dbReference type="PANTHER" id="PTHR43791">
    <property type="entry name" value="PERMEASE-RELATED"/>
    <property type="match status" value="1"/>
</dbReference>
<evidence type="ECO:0000256" key="4">
    <source>
        <dbReference type="ARBA" id="ARBA00022989"/>
    </source>
</evidence>
<dbReference type="EMBL" id="NKUJ01000062">
    <property type="protein sequence ID" value="RMJ15550.1"/>
    <property type="molecule type" value="Genomic_DNA"/>
</dbReference>
<keyword evidence="2" id="KW-0813">Transport</keyword>
<evidence type="ECO:0000256" key="8">
    <source>
        <dbReference type="SAM" id="Phobius"/>
    </source>
</evidence>
<feature type="domain" description="Major facilitator superfamily (MFS) profile" evidence="9">
    <location>
        <begin position="80"/>
        <end position="492"/>
    </location>
</feature>
<feature type="transmembrane region" description="Helical" evidence="8">
    <location>
        <begin position="206"/>
        <end position="227"/>
    </location>
</feature>
<dbReference type="InterPro" id="IPR020846">
    <property type="entry name" value="MFS_dom"/>
</dbReference>
<reference evidence="10 11" key="1">
    <citation type="submission" date="2017-06" db="EMBL/GenBank/DDBJ databases">
        <title>Comparative genomic analysis of Ambrosia Fusariam Clade fungi.</title>
        <authorList>
            <person name="Stajich J.E."/>
            <person name="Carrillo J."/>
            <person name="Kijimoto T."/>
            <person name="Eskalen A."/>
            <person name="O'Donnell K."/>
            <person name="Kasson M."/>
        </authorList>
    </citation>
    <scope>NUCLEOTIDE SEQUENCE [LARGE SCALE GENOMIC DNA]</scope>
    <source>
        <strain evidence="10">UCR3666</strain>
    </source>
</reference>
<dbReference type="GO" id="GO:0016020">
    <property type="term" value="C:membrane"/>
    <property type="evidence" value="ECO:0007669"/>
    <property type="project" value="UniProtKB-SubCell"/>
</dbReference>